<evidence type="ECO:0000313" key="5">
    <source>
        <dbReference type="EMBL" id="QGZ43278.1"/>
    </source>
</evidence>
<dbReference type="SMART" id="SM00421">
    <property type="entry name" value="HTH_LUXR"/>
    <property type="match status" value="1"/>
</dbReference>
<reference evidence="6 7" key="1">
    <citation type="journal article" date="2015" name="Stand. Genomic Sci.">
        <title>Genomic Encyclopedia of Bacterial and Archaeal Type Strains, Phase III: the genomes of soil and plant-associated and newly described type strains.</title>
        <authorList>
            <person name="Whitman W.B."/>
            <person name="Woyke T."/>
            <person name="Klenk H.P."/>
            <person name="Zhou Y."/>
            <person name="Lilburn T.G."/>
            <person name="Beck B.J."/>
            <person name="De Vos P."/>
            <person name="Vandamme P."/>
            <person name="Eisen J.A."/>
            <person name="Garrity G."/>
            <person name="Hugenholtz P."/>
            <person name="Kyrpides N.C."/>
        </authorList>
    </citation>
    <scope>NUCLEOTIDE SEQUENCE [LARGE SCALE GENOMIC DNA]</scope>
    <source>
        <strain evidence="6 7">CGMCC 1.10685</strain>
    </source>
</reference>
<feature type="domain" description="HTH luxR-type" evidence="4">
    <location>
        <begin position="171"/>
        <end position="236"/>
    </location>
</feature>
<dbReference type="InterPro" id="IPR000792">
    <property type="entry name" value="Tscrpt_reg_LuxR_C"/>
</dbReference>
<dbReference type="InterPro" id="IPR036388">
    <property type="entry name" value="WH-like_DNA-bd_sf"/>
</dbReference>
<dbReference type="PANTHER" id="PTHR44688:SF16">
    <property type="entry name" value="DNA-BINDING TRANSCRIPTIONAL ACTIVATOR DEVR_DOSR"/>
    <property type="match status" value="1"/>
</dbReference>
<dbReference type="PRINTS" id="PR00038">
    <property type="entry name" value="HTHLUXR"/>
</dbReference>
<dbReference type="EMBL" id="VLKW01000001">
    <property type="protein sequence ID" value="TWI51813.1"/>
    <property type="molecule type" value="Genomic_DNA"/>
</dbReference>
<gene>
    <name evidence="5" type="ORF">GO485_23940</name>
    <name evidence="6" type="ORF">IP92_00802</name>
</gene>
<reference evidence="6" key="2">
    <citation type="submission" date="2019-07" db="EMBL/GenBank/DDBJ databases">
        <authorList>
            <person name="Whitman W."/>
            <person name="Huntemann M."/>
            <person name="Clum A."/>
            <person name="Pillay M."/>
            <person name="Palaniappan K."/>
            <person name="Varghese N."/>
            <person name="Mikhailova N."/>
            <person name="Stamatis D."/>
            <person name="Reddy T."/>
            <person name="Daum C."/>
            <person name="Shapiro N."/>
            <person name="Ivanova N."/>
            <person name="Kyrpides N."/>
            <person name="Woyke T."/>
        </authorList>
    </citation>
    <scope>NUCLEOTIDE SEQUENCE</scope>
    <source>
        <strain evidence="6">CGMCC 1.10685</strain>
    </source>
</reference>
<evidence type="ECO:0000256" key="3">
    <source>
        <dbReference type="ARBA" id="ARBA00023163"/>
    </source>
</evidence>
<dbReference type="SUPFAM" id="SSF46894">
    <property type="entry name" value="C-terminal effector domain of the bipartite response regulators"/>
    <property type="match status" value="1"/>
</dbReference>
<proteinExistence type="predicted"/>
<dbReference type="Gene3D" id="1.10.10.10">
    <property type="entry name" value="Winged helix-like DNA-binding domain superfamily/Winged helix DNA-binding domain"/>
    <property type="match status" value="1"/>
</dbReference>
<sequence length="241" mass="25877">MDGLVILTRQEQEYLLHAIESSLELAELRELFLWAQGQLQAVLPHRMLVCMQLGPDGDVVRAELLHAGAPAPALADALCARSEGLAHAVLRRWQREGALPLALSAGAGAEEGRLAALGIGNLLAHGSGPLPGGATFFIACDIPAGPDSRHAHFLRLLLPHLHVALLRLAAGVPVLRALSPREAQVLRWLREGKNNEEIGRILGISPLTVKNHLRRLYRALGVGNRAHAVARSAALRWPLAG</sequence>
<keyword evidence="3" id="KW-0804">Transcription</keyword>
<dbReference type="EMBL" id="CP046904">
    <property type="protein sequence ID" value="QGZ43278.1"/>
    <property type="molecule type" value="Genomic_DNA"/>
</dbReference>
<dbReference type="CDD" id="cd06170">
    <property type="entry name" value="LuxR_C_like"/>
    <property type="match status" value="1"/>
</dbReference>
<dbReference type="Proteomes" id="UP000437862">
    <property type="component" value="Chromosome"/>
</dbReference>
<accession>A0A562Q4Z8</accession>
<dbReference type="GO" id="GO:0006355">
    <property type="term" value="P:regulation of DNA-templated transcription"/>
    <property type="evidence" value="ECO:0007669"/>
    <property type="project" value="InterPro"/>
</dbReference>
<protein>
    <submittedName>
        <fullName evidence="5">Helix-turn-helix transcriptional regulator</fullName>
    </submittedName>
    <submittedName>
        <fullName evidence="6">Transcriptional regulator EpsA</fullName>
    </submittedName>
</protein>
<evidence type="ECO:0000313" key="6">
    <source>
        <dbReference type="EMBL" id="TWI51813.1"/>
    </source>
</evidence>
<dbReference type="InterPro" id="IPR016032">
    <property type="entry name" value="Sig_transdc_resp-reg_C-effctor"/>
</dbReference>
<dbReference type="OrthoDB" id="135231at2"/>
<evidence type="ECO:0000256" key="1">
    <source>
        <dbReference type="ARBA" id="ARBA00023015"/>
    </source>
</evidence>
<keyword evidence="2" id="KW-0238">DNA-binding</keyword>
<reference evidence="5 8" key="3">
    <citation type="submission" date="2019-12" db="EMBL/GenBank/DDBJ databases">
        <title>Draft Genome Sequences of Six Type Strains of the Genus Massilia.</title>
        <authorList>
            <person name="Miess H."/>
            <person name="Frediansyah A."/>
            <person name="Goeker M."/>
            <person name="Gross H."/>
        </authorList>
    </citation>
    <scope>NUCLEOTIDE SEQUENCE [LARGE SCALE GENOMIC DNA]</scope>
    <source>
        <strain evidence="5 8">DSM 26639</strain>
    </source>
</reference>
<keyword evidence="1" id="KW-0805">Transcription regulation</keyword>
<evidence type="ECO:0000259" key="4">
    <source>
        <dbReference type="PROSITE" id="PS50043"/>
    </source>
</evidence>
<dbReference type="Pfam" id="PF00196">
    <property type="entry name" value="GerE"/>
    <property type="match status" value="1"/>
</dbReference>
<dbReference type="PANTHER" id="PTHR44688">
    <property type="entry name" value="DNA-BINDING TRANSCRIPTIONAL ACTIVATOR DEVR_DOSR"/>
    <property type="match status" value="1"/>
</dbReference>
<evidence type="ECO:0000313" key="8">
    <source>
        <dbReference type="Proteomes" id="UP000437862"/>
    </source>
</evidence>
<dbReference type="PROSITE" id="PS50043">
    <property type="entry name" value="HTH_LUXR_2"/>
    <property type="match status" value="1"/>
</dbReference>
<name>A0A562Q4Z8_9BURK</name>
<evidence type="ECO:0000256" key="2">
    <source>
        <dbReference type="ARBA" id="ARBA00023125"/>
    </source>
</evidence>
<dbReference type="GO" id="GO:0003677">
    <property type="term" value="F:DNA binding"/>
    <property type="evidence" value="ECO:0007669"/>
    <property type="project" value="UniProtKB-KW"/>
</dbReference>
<keyword evidence="8" id="KW-1185">Reference proteome</keyword>
<organism evidence="6 7">
    <name type="scientific">Pseudoduganella flava</name>
    <dbReference type="NCBI Taxonomy" id="871742"/>
    <lineage>
        <taxon>Bacteria</taxon>
        <taxon>Pseudomonadati</taxon>
        <taxon>Pseudomonadota</taxon>
        <taxon>Betaproteobacteria</taxon>
        <taxon>Burkholderiales</taxon>
        <taxon>Oxalobacteraceae</taxon>
        <taxon>Telluria group</taxon>
        <taxon>Pseudoduganella</taxon>
    </lineage>
</organism>
<evidence type="ECO:0000313" key="7">
    <source>
        <dbReference type="Proteomes" id="UP000315112"/>
    </source>
</evidence>
<dbReference type="AlphaFoldDB" id="A0A562Q4Z8"/>
<dbReference type="Proteomes" id="UP000315112">
    <property type="component" value="Unassembled WGS sequence"/>
</dbReference>